<dbReference type="InterPro" id="IPR050223">
    <property type="entry name" value="D-isomer_2-hydroxyacid_DH"/>
</dbReference>
<dbReference type="SUPFAM" id="SSF52283">
    <property type="entry name" value="Formate/glycerate dehydrogenase catalytic domain-like"/>
    <property type="match status" value="1"/>
</dbReference>
<evidence type="ECO:0000256" key="2">
    <source>
        <dbReference type="ARBA" id="ARBA00023027"/>
    </source>
</evidence>
<protein>
    <submittedName>
        <fullName evidence="6">2-hydroxyacid dehydrogenase</fullName>
    </submittedName>
</protein>
<dbReference type="RefSeq" id="WP_379508950.1">
    <property type="nucleotide sequence ID" value="NZ_JBHRTQ010000004.1"/>
</dbReference>
<dbReference type="PANTHER" id="PTHR10996:SF178">
    <property type="entry name" value="2-HYDROXYACID DEHYDROGENASE YGL185C-RELATED"/>
    <property type="match status" value="1"/>
</dbReference>
<feature type="domain" description="D-isomer specific 2-hydroxyacid dehydrogenase catalytic" evidence="4">
    <location>
        <begin position="48"/>
        <end position="317"/>
    </location>
</feature>
<dbReference type="EMBL" id="JBHRTQ010000004">
    <property type="protein sequence ID" value="MFC3173569.1"/>
    <property type="molecule type" value="Genomic_DNA"/>
</dbReference>
<dbReference type="InterPro" id="IPR006139">
    <property type="entry name" value="D-isomer_2_OHA_DH_cat_dom"/>
</dbReference>
<dbReference type="SUPFAM" id="SSF51735">
    <property type="entry name" value="NAD(P)-binding Rossmann-fold domains"/>
    <property type="match status" value="1"/>
</dbReference>
<keyword evidence="2" id="KW-0520">NAD</keyword>
<evidence type="ECO:0000313" key="6">
    <source>
        <dbReference type="EMBL" id="MFC3173569.1"/>
    </source>
</evidence>
<dbReference type="Proteomes" id="UP001595604">
    <property type="component" value="Unassembled WGS sequence"/>
</dbReference>
<organism evidence="6 7">
    <name type="scientific">Novosphingobium bradum</name>
    <dbReference type="NCBI Taxonomy" id="1737444"/>
    <lineage>
        <taxon>Bacteria</taxon>
        <taxon>Pseudomonadati</taxon>
        <taxon>Pseudomonadota</taxon>
        <taxon>Alphaproteobacteria</taxon>
        <taxon>Sphingomonadales</taxon>
        <taxon>Sphingomonadaceae</taxon>
        <taxon>Novosphingobium</taxon>
    </lineage>
</organism>
<dbReference type="InterPro" id="IPR006140">
    <property type="entry name" value="D-isomer_DH_NAD-bd"/>
</dbReference>
<proteinExistence type="inferred from homology"/>
<feature type="domain" description="D-isomer specific 2-hydroxyacid dehydrogenase NAD-binding" evidence="5">
    <location>
        <begin position="113"/>
        <end position="286"/>
    </location>
</feature>
<dbReference type="InterPro" id="IPR036291">
    <property type="entry name" value="NAD(P)-bd_dom_sf"/>
</dbReference>
<keyword evidence="7" id="KW-1185">Reference proteome</keyword>
<evidence type="ECO:0000259" key="4">
    <source>
        <dbReference type="Pfam" id="PF00389"/>
    </source>
</evidence>
<sequence>MTKASPGGILLHIPTLQGIEAQVAEYGPVTRLWEQDDPLAFARSEAGKAIRVVVTISIPPLDRALLDALEGLQAIVVLGAGYESIDTDWARERGIMVANSPGLGAEDVADAALGMMLASLRRIVEGDALVRSGGWTHKYRGPAGIAVGGRRIGIVGLGAIGKAVARRAQACRGEVRWWGRRPRPEADWPQMADLGELADWAQVLVVCVALNGATRHLIDADIIRRLGPEGLLVNISRGGTVDEDALRAALRSGELGMAALDVFTTEPTDPALWAGVPNTILTPHSAGWTMQSVIALRDQAVANVIAVLTEGRVLTPVSELA</sequence>
<reference evidence="7" key="1">
    <citation type="journal article" date="2019" name="Int. J. Syst. Evol. Microbiol.">
        <title>The Global Catalogue of Microorganisms (GCM) 10K type strain sequencing project: providing services to taxonomists for standard genome sequencing and annotation.</title>
        <authorList>
            <consortium name="The Broad Institute Genomics Platform"/>
            <consortium name="The Broad Institute Genome Sequencing Center for Infectious Disease"/>
            <person name="Wu L."/>
            <person name="Ma J."/>
        </authorList>
    </citation>
    <scope>NUCLEOTIDE SEQUENCE [LARGE SCALE GENOMIC DNA]</scope>
    <source>
        <strain evidence="7">KCTC 42984</strain>
    </source>
</reference>
<dbReference type="Pfam" id="PF02826">
    <property type="entry name" value="2-Hacid_dh_C"/>
    <property type="match status" value="1"/>
</dbReference>
<comment type="caution">
    <text evidence="6">The sequence shown here is derived from an EMBL/GenBank/DDBJ whole genome shotgun (WGS) entry which is preliminary data.</text>
</comment>
<gene>
    <name evidence="6" type="ORF">ACFOD9_04825</name>
</gene>
<evidence type="ECO:0000256" key="1">
    <source>
        <dbReference type="ARBA" id="ARBA00023002"/>
    </source>
</evidence>
<dbReference type="PANTHER" id="PTHR10996">
    <property type="entry name" value="2-HYDROXYACID DEHYDROGENASE-RELATED"/>
    <property type="match status" value="1"/>
</dbReference>
<evidence type="ECO:0000259" key="5">
    <source>
        <dbReference type="Pfam" id="PF02826"/>
    </source>
</evidence>
<keyword evidence="1 3" id="KW-0560">Oxidoreductase</keyword>
<evidence type="ECO:0000256" key="3">
    <source>
        <dbReference type="RuleBase" id="RU003719"/>
    </source>
</evidence>
<name>A0ABV7ILL8_9SPHN</name>
<dbReference type="Gene3D" id="3.40.50.720">
    <property type="entry name" value="NAD(P)-binding Rossmann-like Domain"/>
    <property type="match status" value="2"/>
</dbReference>
<comment type="similarity">
    <text evidence="3">Belongs to the D-isomer specific 2-hydroxyacid dehydrogenase family.</text>
</comment>
<accession>A0ABV7ILL8</accession>
<evidence type="ECO:0000313" key="7">
    <source>
        <dbReference type="Proteomes" id="UP001595604"/>
    </source>
</evidence>
<dbReference type="CDD" id="cd12156">
    <property type="entry name" value="HPPR"/>
    <property type="match status" value="1"/>
</dbReference>
<dbReference type="Pfam" id="PF00389">
    <property type="entry name" value="2-Hacid_dh"/>
    <property type="match status" value="1"/>
</dbReference>